<evidence type="ECO:0000259" key="9">
    <source>
        <dbReference type="Pfam" id="PF03458"/>
    </source>
</evidence>
<comment type="caution">
    <text evidence="10">The sequence shown here is derived from an EMBL/GenBank/DDBJ whole genome shotgun (WGS) entry which is preliminary data.</text>
</comment>
<evidence type="ECO:0000256" key="6">
    <source>
        <dbReference type="ARBA" id="ARBA00023136"/>
    </source>
</evidence>
<reference evidence="10 11" key="1">
    <citation type="submission" date="2024-04" db="EMBL/GenBank/DDBJ databases">
        <title>Human intestinal bacterial collection.</title>
        <authorList>
            <person name="Pauvert C."/>
            <person name="Hitch T.C.A."/>
            <person name="Clavel T."/>
        </authorList>
    </citation>
    <scope>NUCLEOTIDE SEQUENCE [LARGE SCALE GENOMIC DNA]</scope>
    <source>
        <strain evidence="10 11">CLA-KB-H42</strain>
    </source>
</reference>
<organism evidence="10 11">
    <name type="scientific">Raoultibacter massiliensis</name>
    <dbReference type="NCBI Taxonomy" id="1852371"/>
    <lineage>
        <taxon>Bacteria</taxon>
        <taxon>Bacillati</taxon>
        <taxon>Actinomycetota</taxon>
        <taxon>Coriobacteriia</taxon>
        <taxon>Eggerthellales</taxon>
        <taxon>Eggerthellaceae</taxon>
        <taxon>Raoultibacter</taxon>
    </lineage>
</organism>
<sequence>MLETVLAVPFWLELAAALTGGLSGAMSAVRARYDIFGTVCIACTCGLLGGVIRDVLLQNYGIYAFQKPTLILACAIAGVVVFYFGKLATYLDPIVDLLDNISVALWAVISVGKGLSAGLDIIPSIILGTITAVGGGIMRDVFMNREPEAFQAGTLYGSAALIGSTAFALMKQNHLPEQLSSLSHMLDQWAPFACVALVLILRYASLLFGWRTKPPRDYSDVVTKAVARPVKSVARRVKPPKGKIEREKEKELQASGRLIRIRKRKPDLEQASQPSDPSDRILVKDLSEIREETAAEPKDPFEPQTPDPRTSNDRTLNE</sequence>
<gene>
    <name evidence="10" type="ORF">AAA083_03860</name>
</gene>
<keyword evidence="5 8" id="KW-1133">Transmembrane helix</keyword>
<evidence type="ECO:0000256" key="7">
    <source>
        <dbReference type="SAM" id="MobiDB-lite"/>
    </source>
</evidence>
<keyword evidence="3" id="KW-1003">Cell membrane</keyword>
<evidence type="ECO:0000256" key="1">
    <source>
        <dbReference type="ARBA" id="ARBA00004651"/>
    </source>
</evidence>
<dbReference type="PANTHER" id="PTHR30506">
    <property type="entry name" value="INNER MEMBRANE PROTEIN"/>
    <property type="match status" value="1"/>
</dbReference>
<dbReference type="InterPro" id="IPR005115">
    <property type="entry name" value="Gly_transporter"/>
</dbReference>
<evidence type="ECO:0000256" key="4">
    <source>
        <dbReference type="ARBA" id="ARBA00022692"/>
    </source>
</evidence>
<evidence type="ECO:0000256" key="5">
    <source>
        <dbReference type="ARBA" id="ARBA00022989"/>
    </source>
</evidence>
<evidence type="ECO:0000256" key="3">
    <source>
        <dbReference type="ARBA" id="ARBA00022475"/>
    </source>
</evidence>
<evidence type="ECO:0000313" key="11">
    <source>
        <dbReference type="Proteomes" id="UP001487305"/>
    </source>
</evidence>
<dbReference type="RefSeq" id="WP_102373653.1">
    <property type="nucleotide sequence ID" value="NZ_JBBNOP010000002.1"/>
</dbReference>
<feature type="region of interest" description="Disordered" evidence="7">
    <location>
        <begin position="233"/>
        <end position="318"/>
    </location>
</feature>
<evidence type="ECO:0000313" key="10">
    <source>
        <dbReference type="EMBL" id="MEQ3362110.1"/>
    </source>
</evidence>
<feature type="transmembrane region" description="Helical" evidence="8">
    <location>
        <begin position="6"/>
        <end position="26"/>
    </location>
</feature>
<proteinExistence type="inferred from homology"/>
<feature type="compositionally biased region" description="Basic and acidic residues" evidence="7">
    <location>
        <begin position="242"/>
        <end position="252"/>
    </location>
</feature>
<keyword evidence="6 8" id="KW-0472">Membrane</keyword>
<evidence type="ECO:0000256" key="2">
    <source>
        <dbReference type="ARBA" id="ARBA00008193"/>
    </source>
</evidence>
<feature type="compositionally biased region" description="Basic and acidic residues" evidence="7">
    <location>
        <begin position="277"/>
        <end position="301"/>
    </location>
</feature>
<feature type="transmembrane region" description="Helical" evidence="8">
    <location>
        <begin position="150"/>
        <end position="169"/>
    </location>
</feature>
<comment type="subcellular location">
    <subcellularLocation>
        <location evidence="1">Cell membrane</location>
        <topology evidence="1">Multi-pass membrane protein</topology>
    </subcellularLocation>
</comment>
<comment type="similarity">
    <text evidence="2">Belongs to the UPF0126 family.</text>
</comment>
<feature type="transmembrane region" description="Helical" evidence="8">
    <location>
        <begin position="64"/>
        <end position="85"/>
    </location>
</feature>
<accession>A0ABV1JAK4</accession>
<evidence type="ECO:0000256" key="8">
    <source>
        <dbReference type="SAM" id="Phobius"/>
    </source>
</evidence>
<dbReference type="PANTHER" id="PTHR30506:SF3">
    <property type="entry name" value="UPF0126 INNER MEMBRANE PROTEIN YADS-RELATED"/>
    <property type="match status" value="1"/>
</dbReference>
<feature type="transmembrane region" description="Helical" evidence="8">
    <location>
        <begin position="189"/>
        <end position="210"/>
    </location>
</feature>
<feature type="transmembrane region" description="Helical" evidence="8">
    <location>
        <begin position="121"/>
        <end position="138"/>
    </location>
</feature>
<keyword evidence="11" id="KW-1185">Reference proteome</keyword>
<dbReference type="Proteomes" id="UP001487305">
    <property type="component" value="Unassembled WGS sequence"/>
</dbReference>
<feature type="domain" description="Glycine transporter" evidence="9">
    <location>
        <begin position="97"/>
        <end position="171"/>
    </location>
</feature>
<dbReference type="Pfam" id="PF03458">
    <property type="entry name" value="Gly_transporter"/>
    <property type="match status" value="2"/>
</dbReference>
<feature type="domain" description="Glycine transporter" evidence="9">
    <location>
        <begin position="11"/>
        <end position="84"/>
    </location>
</feature>
<feature type="transmembrane region" description="Helical" evidence="8">
    <location>
        <begin position="33"/>
        <end position="52"/>
    </location>
</feature>
<keyword evidence="4 8" id="KW-0812">Transmembrane</keyword>
<protein>
    <submittedName>
        <fullName evidence="10">Trimeric intracellular cation channel family protein</fullName>
    </submittedName>
</protein>
<name>A0ABV1JAK4_9ACTN</name>
<dbReference type="EMBL" id="JBBNOP010000002">
    <property type="protein sequence ID" value="MEQ3362110.1"/>
    <property type="molecule type" value="Genomic_DNA"/>
</dbReference>